<keyword evidence="2" id="KW-0472">Membrane</keyword>
<reference evidence="5" key="1">
    <citation type="journal article" date="2011" name="Stand. Genomic Sci.">
        <title>Non-contiguous finished genome sequence of the opportunistic oral pathogen Prevotella multisaccharivorax type strain (PPPA20).</title>
        <authorList>
            <person name="Pati A."/>
            <person name="Gronow S."/>
            <person name="Lu M."/>
            <person name="Lapidus A."/>
            <person name="Nolan M."/>
            <person name="Lucas S."/>
            <person name="Hammon N."/>
            <person name="Deshpande S."/>
            <person name="Cheng J.F."/>
            <person name="Tapia R."/>
            <person name="Han C."/>
            <person name="Goodwin L."/>
            <person name="Pitluck S."/>
            <person name="Liolios K."/>
            <person name="Pagani I."/>
            <person name="Mavromatis K."/>
            <person name="Mikhailova N."/>
            <person name="Huntemann M."/>
            <person name="Chen A."/>
            <person name="Palaniappan K."/>
            <person name="Land M."/>
            <person name="Hauser L."/>
            <person name="Detter J.C."/>
            <person name="Brambilla E.M."/>
            <person name="Rohde M."/>
            <person name="Goker M."/>
            <person name="Woyke T."/>
            <person name="Bristow J."/>
            <person name="Eisen J.A."/>
            <person name="Markowitz V."/>
            <person name="Hugenholtz P."/>
            <person name="Kyrpides N.C."/>
            <person name="Klenk H.P."/>
            <person name="Ivanova N."/>
        </authorList>
    </citation>
    <scope>NUCLEOTIDE SEQUENCE [LARGE SCALE GENOMIC DNA]</scope>
    <source>
        <strain evidence="5">DSM 17128</strain>
    </source>
</reference>
<name>F8N664_9BACT</name>
<evidence type="ECO:0000256" key="2">
    <source>
        <dbReference type="SAM" id="Phobius"/>
    </source>
</evidence>
<dbReference type="InterPro" id="IPR045957">
    <property type="entry name" value="DUF6377"/>
</dbReference>
<dbReference type="EMBL" id="GL945017">
    <property type="protein sequence ID" value="EGN56145.1"/>
    <property type="molecule type" value="Genomic_DNA"/>
</dbReference>
<dbReference type="STRING" id="688246.Premu_0672"/>
<sequence>MKMKYLLFLALMYMTVIDVYAGNSQLYARLDSVVANRANYTKEKEQRIEQIKKILPVTVDPMKRLRLYDDIFNEYHYFRFDSAMVYVKKGLRLAEEAHNSYYTQLNLIHKASLLSAAGLYSEAFGLLNKLDARPVIKSLTYEYNLTLYWLYTYWSDYTNDSEYRAVYWAKKKEYLRRTLSVAKDHPNDYNYLKGEYEMYIVGSHIKALYYYNKVLESEPENTRLYSTACFAAACCYNFLKQYDKFESYMIRTAITDIMTPVKENLSLYTVADWLFTTNGDIKRAERYISVSIEDAKFYNNRLRIISSTDKLPVIVSRFKDKINGQNTKLLWALGGSFFLFLALVVATAFIIRQNGLLTKRRKEIAKQNKQLVGLNDELQSLNTKLTEHNENLIDVNHKRENLAKLYIDLCSKYIDRLNSYQKFVYRKIKVNQINDLLSAFSSSRLSDEDAVTFLNGFDKAFLDLYPTFIEELNHLLSSDSAIQLKSGNMSTELRIFALIRLGVKDSGEIANLLFCTPRTIYNYRSALKAKALNKETFEDDVRNLCL</sequence>
<keyword evidence="1" id="KW-0175">Coiled coil</keyword>
<gene>
    <name evidence="4" type="ORF">Premu_0672</name>
</gene>
<feature type="domain" description="DUF6377" evidence="3">
    <location>
        <begin position="256"/>
        <end position="510"/>
    </location>
</feature>
<proteinExistence type="predicted"/>
<evidence type="ECO:0000313" key="4">
    <source>
        <dbReference type="EMBL" id="EGN56145.1"/>
    </source>
</evidence>
<evidence type="ECO:0000313" key="5">
    <source>
        <dbReference type="Proteomes" id="UP000002772"/>
    </source>
</evidence>
<dbReference type="Pfam" id="PF19904">
    <property type="entry name" value="DUF6377"/>
    <property type="match status" value="1"/>
</dbReference>
<keyword evidence="2" id="KW-1133">Transmembrane helix</keyword>
<dbReference type="Proteomes" id="UP000002772">
    <property type="component" value="Unassembled WGS sequence"/>
</dbReference>
<protein>
    <recommendedName>
        <fullName evidence="3">DUF6377 domain-containing protein</fullName>
    </recommendedName>
</protein>
<feature type="coiled-coil region" evidence="1">
    <location>
        <begin position="357"/>
        <end position="398"/>
    </location>
</feature>
<keyword evidence="5" id="KW-1185">Reference proteome</keyword>
<accession>F8N664</accession>
<keyword evidence="2" id="KW-0812">Transmembrane</keyword>
<dbReference type="AlphaFoldDB" id="F8N664"/>
<dbReference type="eggNOG" id="COG4735">
    <property type="taxonomic scope" value="Bacteria"/>
</dbReference>
<feature type="transmembrane region" description="Helical" evidence="2">
    <location>
        <begin position="329"/>
        <end position="351"/>
    </location>
</feature>
<evidence type="ECO:0000256" key="1">
    <source>
        <dbReference type="SAM" id="Coils"/>
    </source>
</evidence>
<evidence type="ECO:0000259" key="3">
    <source>
        <dbReference type="Pfam" id="PF19904"/>
    </source>
</evidence>
<dbReference type="HOGENOM" id="CLU_037195_0_0_10"/>
<organism evidence="4 5">
    <name type="scientific">Hallella multisaccharivorax DSM 17128</name>
    <dbReference type="NCBI Taxonomy" id="688246"/>
    <lineage>
        <taxon>Bacteria</taxon>
        <taxon>Pseudomonadati</taxon>
        <taxon>Bacteroidota</taxon>
        <taxon>Bacteroidia</taxon>
        <taxon>Bacteroidales</taxon>
        <taxon>Prevotellaceae</taxon>
        <taxon>Hallella</taxon>
    </lineage>
</organism>